<accession>A0AAX6HHB4</accession>
<dbReference type="GO" id="GO:0006508">
    <property type="term" value="P:proteolysis"/>
    <property type="evidence" value="ECO:0007669"/>
    <property type="project" value="InterPro"/>
</dbReference>
<sequence>MWDEYKCNNWMSPCISLREVLLERKMKVSEYEISILDFKSTSSLCIRFPSDGSTDSRSSYTEVEWISYCPDVFRILQDYGKVDFDDYTASISTQLSGSLTKPDSAVDGIFGFKHDGLSVISQLSSAGVAPKVFSHCLKGSDNGGGILVLGEIIEPGIVYTPLVQSQSCPVF</sequence>
<dbReference type="PANTHER" id="PTHR13683">
    <property type="entry name" value="ASPARTYL PROTEASES"/>
    <property type="match status" value="1"/>
</dbReference>
<dbReference type="Gene3D" id="2.40.70.10">
    <property type="entry name" value="Acid Proteases"/>
    <property type="match status" value="1"/>
</dbReference>
<reference evidence="3" key="1">
    <citation type="journal article" date="2023" name="GigaByte">
        <title>Genome assembly of the bearded iris, Iris pallida Lam.</title>
        <authorList>
            <person name="Bruccoleri R.E."/>
            <person name="Oakeley E.J."/>
            <person name="Faust A.M.E."/>
            <person name="Altorfer M."/>
            <person name="Dessus-Babus S."/>
            <person name="Burckhardt D."/>
            <person name="Oertli M."/>
            <person name="Naumann U."/>
            <person name="Petersen F."/>
            <person name="Wong J."/>
        </authorList>
    </citation>
    <scope>NUCLEOTIDE SEQUENCE</scope>
    <source>
        <strain evidence="3">GSM-AAB239-AS_SAM_17_03QT</strain>
    </source>
</reference>
<proteinExistence type="inferred from homology"/>
<dbReference type="EMBL" id="JANAVB010009528">
    <property type="protein sequence ID" value="KAJ6840263.1"/>
    <property type="molecule type" value="Genomic_DNA"/>
</dbReference>
<reference evidence="3" key="2">
    <citation type="submission" date="2023-04" db="EMBL/GenBank/DDBJ databases">
        <authorList>
            <person name="Bruccoleri R.E."/>
            <person name="Oakeley E.J."/>
            <person name="Faust A.-M."/>
            <person name="Dessus-Babus S."/>
            <person name="Altorfer M."/>
            <person name="Burckhardt D."/>
            <person name="Oertli M."/>
            <person name="Naumann U."/>
            <person name="Petersen F."/>
            <person name="Wong J."/>
        </authorList>
    </citation>
    <scope>NUCLEOTIDE SEQUENCE</scope>
    <source>
        <strain evidence="3">GSM-AAB239-AS_SAM_17_03QT</strain>
        <tissue evidence="3">Leaf</tissue>
    </source>
</reference>
<comment type="similarity">
    <text evidence="1">Belongs to the peptidase A1 family.</text>
</comment>
<dbReference type="SUPFAM" id="SSF50630">
    <property type="entry name" value="Acid proteases"/>
    <property type="match status" value="1"/>
</dbReference>
<name>A0AAX6HHB4_IRIPA</name>
<evidence type="ECO:0000259" key="2">
    <source>
        <dbReference type="Pfam" id="PF14543"/>
    </source>
</evidence>
<feature type="domain" description="Xylanase inhibitor N-terminal" evidence="2">
    <location>
        <begin position="69"/>
        <end position="150"/>
    </location>
</feature>
<dbReference type="InterPro" id="IPR032861">
    <property type="entry name" value="TAXi_N"/>
</dbReference>
<evidence type="ECO:0000313" key="3">
    <source>
        <dbReference type="EMBL" id="KAJ6840263.1"/>
    </source>
</evidence>
<gene>
    <name evidence="3" type="ORF">M6B38_312020</name>
</gene>
<protein>
    <submittedName>
        <fullName evidence="3">Aspartic proteinase-like protein 2</fullName>
    </submittedName>
</protein>
<organism evidence="3 4">
    <name type="scientific">Iris pallida</name>
    <name type="common">Sweet iris</name>
    <dbReference type="NCBI Taxonomy" id="29817"/>
    <lineage>
        <taxon>Eukaryota</taxon>
        <taxon>Viridiplantae</taxon>
        <taxon>Streptophyta</taxon>
        <taxon>Embryophyta</taxon>
        <taxon>Tracheophyta</taxon>
        <taxon>Spermatophyta</taxon>
        <taxon>Magnoliopsida</taxon>
        <taxon>Liliopsida</taxon>
        <taxon>Asparagales</taxon>
        <taxon>Iridaceae</taxon>
        <taxon>Iridoideae</taxon>
        <taxon>Irideae</taxon>
        <taxon>Iris</taxon>
    </lineage>
</organism>
<dbReference type="Pfam" id="PF14543">
    <property type="entry name" value="TAXi_N"/>
    <property type="match status" value="1"/>
</dbReference>
<evidence type="ECO:0000256" key="1">
    <source>
        <dbReference type="ARBA" id="ARBA00007447"/>
    </source>
</evidence>
<comment type="caution">
    <text evidence="3">The sequence shown here is derived from an EMBL/GenBank/DDBJ whole genome shotgun (WGS) entry which is preliminary data.</text>
</comment>
<dbReference type="PANTHER" id="PTHR13683:SF875">
    <property type="entry name" value="EUKARYOTIC ASPARTYL PROTEASE FAMILY PROTEIN"/>
    <property type="match status" value="1"/>
</dbReference>
<evidence type="ECO:0000313" key="4">
    <source>
        <dbReference type="Proteomes" id="UP001140949"/>
    </source>
</evidence>
<dbReference type="SUPFAM" id="SSF56104">
    <property type="entry name" value="SAICAR synthase-like"/>
    <property type="match status" value="1"/>
</dbReference>
<keyword evidence="4" id="KW-1185">Reference proteome</keyword>
<dbReference type="AlphaFoldDB" id="A0AAX6HHB4"/>
<dbReference type="InterPro" id="IPR001461">
    <property type="entry name" value="Aspartic_peptidase_A1"/>
</dbReference>
<dbReference type="InterPro" id="IPR021109">
    <property type="entry name" value="Peptidase_aspartic_dom_sf"/>
</dbReference>
<dbReference type="GO" id="GO:0004190">
    <property type="term" value="F:aspartic-type endopeptidase activity"/>
    <property type="evidence" value="ECO:0007669"/>
    <property type="project" value="InterPro"/>
</dbReference>
<dbReference type="Proteomes" id="UP001140949">
    <property type="component" value="Unassembled WGS sequence"/>
</dbReference>